<sequence length="279" mass="30073">MTARKPAGADVTGEIADEVSGEQPNDPNFMTSLARGLAVIRAFTEREPNLTIADIARITGLPRAAARRCLLTLMQLGYAGTDGRTFFLRPKILALGYSFLSSAPLASILDPLIERVSGAVQESCSAAVLDEDEVVYIARAATKRIMSVGLNVGSRLPAYCTSMGRVLLAALPEGELEAYLRRAALKPFTERTITAPDALRRELERVRERGFALVDQELELGLRSIAVPVRTAAGAVVAAMNVSAQAARVTCPEMEVQFLPHLTRAAEEARVLLVRTRGV</sequence>
<dbReference type="Proteomes" id="UP000245629">
    <property type="component" value="Chromosome 3"/>
</dbReference>
<dbReference type="InterPro" id="IPR012794">
    <property type="entry name" value="PcaR_PcaU"/>
</dbReference>
<dbReference type="AlphaFoldDB" id="A0A2S2CV84"/>
<dbReference type="KEGG" id="azz:DEW08_20390"/>
<dbReference type="InterPro" id="IPR014757">
    <property type="entry name" value="Tscrpt_reg_IclR_C"/>
</dbReference>
<evidence type="ECO:0000256" key="3">
    <source>
        <dbReference type="ARBA" id="ARBA00023163"/>
    </source>
</evidence>
<dbReference type="InterPro" id="IPR005471">
    <property type="entry name" value="Tscrpt_reg_IclR_N"/>
</dbReference>
<dbReference type="SUPFAM" id="SSF46785">
    <property type="entry name" value="Winged helix' DNA-binding domain"/>
    <property type="match status" value="1"/>
</dbReference>
<dbReference type="SMART" id="SM00346">
    <property type="entry name" value="HTH_ICLR"/>
    <property type="match status" value="1"/>
</dbReference>
<dbReference type="InterPro" id="IPR029016">
    <property type="entry name" value="GAF-like_dom_sf"/>
</dbReference>
<dbReference type="InterPro" id="IPR050707">
    <property type="entry name" value="HTH_MetabolicPath_Reg"/>
</dbReference>
<accession>A0A2S2CV84</accession>
<dbReference type="NCBIfam" id="TIGR02431">
    <property type="entry name" value="pcaR_pcaU"/>
    <property type="match status" value="1"/>
</dbReference>
<name>A0A2S2CV84_9PROT</name>
<feature type="domain" description="HTH iclR-type" evidence="4">
    <location>
        <begin position="30"/>
        <end position="90"/>
    </location>
</feature>
<organism evidence="6 7">
    <name type="scientific">Azospirillum thermophilum</name>
    <dbReference type="NCBI Taxonomy" id="2202148"/>
    <lineage>
        <taxon>Bacteria</taxon>
        <taxon>Pseudomonadati</taxon>
        <taxon>Pseudomonadota</taxon>
        <taxon>Alphaproteobacteria</taxon>
        <taxon>Rhodospirillales</taxon>
        <taxon>Azospirillaceae</taxon>
        <taxon>Azospirillum</taxon>
    </lineage>
</organism>
<keyword evidence="2" id="KW-0238">DNA-binding</keyword>
<evidence type="ECO:0000259" key="4">
    <source>
        <dbReference type="PROSITE" id="PS51077"/>
    </source>
</evidence>
<dbReference type="PANTHER" id="PTHR30136">
    <property type="entry name" value="HELIX-TURN-HELIX TRANSCRIPTIONAL REGULATOR, ICLR FAMILY"/>
    <property type="match status" value="1"/>
</dbReference>
<dbReference type="GO" id="GO:0003700">
    <property type="term" value="F:DNA-binding transcription factor activity"/>
    <property type="evidence" value="ECO:0007669"/>
    <property type="project" value="TreeGrafter"/>
</dbReference>
<dbReference type="GO" id="GO:0045893">
    <property type="term" value="P:positive regulation of DNA-templated transcription"/>
    <property type="evidence" value="ECO:0007669"/>
    <property type="project" value="InterPro"/>
</dbReference>
<evidence type="ECO:0000313" key="7">
    <source>
        <dbReference type="Proteomes" id="UP000245629"/>
    </source>
</evidence>
<dbReference type="Pfam" id="PF09339">
    <property type="entry name" value="HTH_IclR"/>
    <property type="match status" value="1"/>
</dbReference>
<keyword evidence="1" id="KW-0805">Transcription regulation</keyword>
<dbReference type="Gene3D" id="3.30.450.40">
    <property type="match status" value="1"/>
</dbReference>
<reference evidence="7" key="1">
    <citation type="submission" date="2018-05" db="EMBL/GenBank/DDBJ databases">
        <title>Azospirillum thermophila sp. nov., a novel isolated from hot spring.</title>
        <authorList>
            <person name="Zhao Z."/>
        </authorList>
    </citation>
    <scope>NUCLEOTIDE SEQUENCE [LARGE SCALE GENOMIC DNA]</scope>
    <source>
        <strain evidence="7">CFH 70021</strain>
    </source>
</reference>
<dbReference type="InterPro" id="IPR036388">
    <property type="entry name" value="WH-like_DNA-bd_sf"/>
</dbReference>
<dbReference type="GO" id="GO:0046278">
    <property type="term" value="P:3,4-dihydroxybenzoate metabolic process"/>
    <property type="evidence" value="ECO:0007669"/>
    <property type="project" value="InterPro"/>
</dbReference>
<evidence type="ECO:0000256" key="2">
    <source>
        <dbReference type="ARBA" id="ARBA00023125"/>
    </source>
</evidence>
<dbReference type="EMBL" id="CP029354">
    <property type="protein sequence ID" value="AWK88434.1"/>
    <property type="molecule type" value="Genomic_DNA"/>
</dbReference>
<dbReference type="GO" id="GO:0003677">
    <property type="term" value="F:DNA binding"/>
    <property type="evidence" value="ECO:0007669"/>
    <property type="project" value="UniProtKB-KW"/>
</dbReference>
<dbReference type="InterPro" id="IPR036390">
    <property type="entry name" value="WH_DNA-bd_sf"/>
</dbReference>
<dbReference type="PROSITE" id="PS51077">
    <property type="entry name" value="HTH_ICLR"/>
    <property type="match status" value="1"/>
</dbReference>
<dbReference type="PANTHER" id="PTHR30136:SF34">
    <property type="entry name" value="TRANSCRIPTIONAL REGULATOR"/>
    <property type="match status" value="1"/>
</dbReference>
<dbReference type="GO" id="GO:0045892">
    <property type="term" value="P:negative regulation of DNA-templated transcription"/>
    <property type="evidence" value="ECO:0007669"/>
    <property type="project" value="TreeGrafter"/>
</dbReference>
<dbReference type="Gene3D" id="1.10.10.10">
    <property type="entry name" value="Winged helix-like DNA-binding domain superfamily/Winged helix DNA-binding domain"/>
    <property type="match status" value="1"/>
</dbReference>
<evidence type="ECO:0000313" key="6">
    <source>
        <dbReference type="EMBL" id="AWK88434.1"/>
    </source>
</evidence>
<dbReference type="RefSeq" id="WP_109330705.1">
    <property type="nucleotide sequence ID" value="NZ_CP029354.1"/>
</dbReference>
<dbReference type="Pfam" id="PF01614">
    <property type="entry name" value="IclR_C"/>
    <property type="match status" value="1"/>
</dbReference>
<protein>
    <submittedName>
        <fullName evidence="6">IclR family transcriptional regulator</fullName>
    </submittedName>
</protein>
<proteinExistence type="predicted"/>
<gene>
    <name evidence="6" type="ORF">DEW08_20390</name>
</gene>
<feature type="domain" description="IclR-ED" evidence="5">
    <location>
        <begin position="91"/>
        <end position="275"/>
    </location>
</feature>
<keyword evidence="3" id="KW-0804">Transcription</keyword>
<dbReference type="PROSITE" id="PS51078">
    <property type="entry name" value="ICLR_ED"/>
    <property type="match status" value="1"/>
</dbReference>
<keyword evidence="7" id="KW-1185">Reference proteome</keyword>
<evidence type="ECO:0000256" key="1">
    <source>
        <dbReference type="ARBA" id="ARBA00023015"/>
    </source>
</evidence>
<dbReference type="OrthoDB" id="9807558at2"/>
<dbReference type="SUPFAM" id="SSF55781">
    <property type="entry name" value="GAF domain-like"/>
    <property type="match status" value="1"/>
</dbReference>
<evidence type="ECO:0000259" key="5">
    <source>
        <dbReference type="PROSITE" id="PS51078"/>
    </source>
</evidence>